<dbReference type="EC" id="2.4.1.117" evidence="4"/>
<dbReference type="InterPro" id="IPR029044">
    <property type="entry name" value="Nucleotide-diphossugar_trans"/>
</dbReference>
<evidence type="ECO:0000256" key="3">
    <source>
        <dbReference type="ARBA" id="ARBA00006739"/>
    </source>
</evidence>
<dbReference type="GO" id="GO:0006487">
    <property type="term" value="P:protein N-linked glycosylation"/>
    <property type="evidence" value="ECO:0007669"/>
    <property type="project" value="TreeGrafter"/>
</dbReference>
<sequence>MTGVAALVGFLLLCSPKPRERTENEKYYRDAKSKEKKLLPSIFDDASLKLSVIVPAFDESKRLPVMLKETVEYLEAQKKVDENYTYEIIVVDDGSRDNTIDVALEFAKTSPEADIRVLALDKNRGKGGAVTQGVLAARGELCLMVDADGATQFSDLGKLVSEIKMIEKDGQGVAIGSRSHLVTTEAVVKRSFVRNFLMRGFHLLVYILGIRGVEDTQCGFKLFTRKSAQIIFPNMHVERWIFDIECLMIAQIQKIPLAEVQVTWHEIDGSKVNLMMDSINMAIDLFLIRLNYVLGFWSVKS</sequence>
<reference evidence="15" key="1">
    <citation type="submission" date="2020-12" db="EMBL/GenBank/DDBJ databases">
        <title>Metabolic potential, ecology and presence of endohyphal bacteria is reflected in genomic diversity of Mucoromycotina.</title>
        <authorList>
            <person name="Muszewska A."/>
            <person name="Okrasinska A."/>
            <person name="Steczkiewicz K."/>
            <person name="Drgas O."/>
            <person name="Orlowska M."/>
            <person name="Perlinska-Lenart U."/>
            <person name="Aleksandrzak-Piekarczyk T."/>
            <person name="Szatraj K."/>
            <person name="Zielenkiewicz U."/>
            <person name="Pilsyk S."/>
            <person name="Malc E."/>
            <person name="Mieczkowski P."/>
            <person name="Kruszewska J.S."/>
            <person name="Biernat P."/>
            <person name="Pawlowska J."/>
        </authorList>
    </citation>
    <scope>NUCLEOTIDE SEQUENCE</scope>
    <source>
        <strain evidence="15">WA0000017839</strain>
    </source>
</reference>
<evidence type="ECO:0000256" key="12">
    <source>
        <dbReference type="ARBA" id="ARBA00045097"/>
    </source>
</evidence>
<dbReference type="GO" id="GO:0005789">
    <property type="term" value="C:endoplasmic reticulum membrane"/>
    <property type="evidence" value="ECO:0007669"/>
    <property type="project" value="UniProtKB-SubCell"/>
</dbReference>
<keyword evidence="7" id="KW-0812">Transmembrane</keyword>
<comment type="caution">
    <text evidence="15">The sequence shown here is derived from an EMBL/GenBank/DDBJ whole genome shotgun (WGS) entry which is preliminary data.</text>
</comment>
<keyword evidence="11" id="KW-0472">Membrane</keyword>
<comment type="similarity">
    <text evidence="3">Belongs to the glycosyltransferase 2 family.</text>
</comment>
<keyword evidence="13" id="KW-0732">Signal</keyword>
<evidence type="ECO:0000256" key="9">
    <source>
        <dbReference type="ARBA" id="ARBA00022968"/>
    </source>
</evidence>
<evidence type="ECO:0000256" key="10">
    <source>
        <dbReference type="ARBA" id="ARBA00022989"/>
    </source>
</evidence>
<evidence type="ECO:0000313" key="16">
    <source>
        <dbReference type="Proteomes" id="UP000603453"/>
    </source>
</evidence>
<evidence type="ECO:0000256" key="13">
    <source>
        <dbReference type="SAM" id="SignalP"/>
    </source>
</evidence>
<evidence type="ECO:0000256" key="4">
    <source>
        <dbReference type="ARBA" id="ARBA00012583"/>
    </source>
</evidence>
<dbReference type="PANTHER" id="PTHR10859:SF91">
    <property type="entry name" value="DOLICHYL-PHOSPHATE BETA-GLUCOSYLTRANSFERASE"/>
    <property type="match status" value="1"/>
</dbReference>
<dbReference type="InterPro" id="IPR035518">
    <property type="entry name" value="DPG_synthase"/>
</dbReference>
<keyword evidence="8" id="KW-0256">Endoplasmic reticulum</keyword>
<dbReference type="Gene3D" id="3.90.550.10">
    <property type="entry name" value="Spore Coat Polysaccharide Biosynthesis Protein SpsA, Chain A"/>
    <property type="match status" value="1"/>
</dbReference>
<evidence type="ECO:0000256" key="8">
    <source>
        <dbReference type="ARBA" id="ARBA00022824"/>
    </source>
</evidence>
<dbReference type="InterPro" id="IPR001173">
    <property type="entry name" value="Glyco_trans_2-like"/>
</dbReference>
<accession>A0A8H7R6Q6</accession>
<evidence type="ECO:0000256" key="6">
    <source>
        <dbReference type="ARBA" id="ARBA00022679"/>
    </source>
</evidence>
<name>A0A8H7R6Q6_9FUNG</name>
<feature type="chain" id="PRO_5034278699" description="dolichyl-phosphate beta-glucosyltransferase" evidence="13">
    <location>
        <begin position="22"/>
        <end position="301"/>
    </location>
</feature>
<proteinExistence type="inferred from homology"/>
<comment type="subcellular location">
    <subcellularLocation>
        <location evidence="1">Endoplasmic reticulum membrane</location>
        <topology evidence="1">Single-pass membrane protein</topology>
    </subcellularLocation>
</comment>
<keyword evidence="10" id="KW-1133">Transmembrane helix</keyword>
<dbReference type="SUPFAM" id="SSF53448">
    <property type="entry name" value="Nucleotide-diphospho-sugar transferases"/>
    <property type="match status" value="1"/>
</dbReference>
<evidence type="ECO:0000256" key="1">
    <source>
        <dbReference type="ARBA" id="ARBA00004389"/>
    </source>
</evidence>
<feature type="domain" description="Glycosyltransferase 2-like" evidence="14">
    <location>
        <begin position="51"/>
        <end position="226"/>
    </location>
</feature>
<evidence type="ECO:0000259" key="14">
    <source>
        <dbReference type="Pfam" id="PF00535"/>
    </source>
</evidence>
<keyword evidence="6" id="KW-0808">Transferase</keyword>
<dbReference type="AlphaFoldDB" id="A0A8H7R6Q6"/>
<evidence type="ECO:0000256" key="5">
    <source>
        <dbReference type="ARBA" id="ARBA00022676"/>
    </source>
</evidence>
<dbReference type="CDD" id="cd04188">
    <property type="entry name" value="DPG_synthase"/>
    <property type="match status" value="1"/>
</dbReference>
<dbReference type="EMBL" id="JAEPRD010000037">
    <property type="protein sequence ID" value="KAG2205429.1"/>
    <property type="molecule type" value="Genomic_DNA"/>
</dbReference>
<dbReference type="PANTHER" id="PTHR10859">
    <property type="entry name" value="GLYCOSYL TRANSFERASE"/>
    <property type="match status" value="1"/>
</dbReference>
<keyword evidence="16" id="KW-1185">Reference proteome</keyword>
<evidence type="ECO:0000313" key="15">
    <source>
        <dbReference type="EMBL" id="KAG2205429.1"/>
    </source>
</evidence>
<comment type="catalytic activity">
    <reaction evidence="12">
        <text>a di-trans,poly-cis-dolichyl phosphate + UDP-alpha-D-glucose = a di-trans,poly-cis-dolichyl beta-D-glucosyl phosphate + UDP</text>
        <dbReference type="Rhea" id="RHEA:15401"/>
        <dbReference type="Rhea" id="RHEA-COMP:19498"/>
        <dbReference type="Rhea" id="RHEA-COMP:19502"/>
        <dbReference type="ChEBI" id="CHEBI:57525"/>
        <dbReference type="ChEBI" id="CHEBI:57683"/>
        <dbReference type="ChEBI" id="CHEBI:58223"/>
        <dbReference type="ChEBI" id="CHEBI:58885"/>
        <dbReference type="EC" id="2.4.1.117"/>
    </reaction>
    <physiologicalReaction direction="left-to-right" evidence="12">
        <dbReference type="Rhea" id="RHEA:15402"/>
    </physiologicalReaction>
</comment>
<comment type="pathway">
    <text evidence="2">Protein modification; protein glycosylation.</text>
</comment>
<dbReference type="OrthoDB" id="3784at2759"/>
<keyword evidence="5" id="KW-0328">Glycosyltransferase</keyword>
<evidence type="ECO:0000256" key="2">
    <source>
        <dbReference type="ARBA" id="ARBA00004922"/>
    </source>
</evidence>
<evidence type="ECO:0000256" key="11">
    <source>
        <dbReference type="ARBA" id="ARBA00023136"/>
    </source>
</evidence>
<dbReference type="Pfam" id="PF00535">
    <property type="entry name" value="Glycos_transf_2"/>
    <property type="match status" value="1"/>
</dbReference>
<evidence type="ECO:0000256" key="7">
    <source>
        <dbReference type="ARBA" id="ARBA00022692"/>
    </source>
</evidence>
<dbReference type="GO" id="GO:0004581">
    <property type="term" value="F:dolichyl-phosphate beta-glucosyltransferase activity"/>
    <property type="evidence" value="ECO:0007669"/>
    <property type="project" value="UniProtKB-EC"/>
</dbReference>
<gene>
    <name evidence="15" type="ORF">INT47_007214</name>
</gene>
<feature type="signal peptide" evidence="13">
    <location>
        <begin position="1"/>
        <end position="21"/>
    </location>
</feature>
<organism evidence="15 16">
    <name type="scientific">Mucor saturninus</name>
    <dbReference type="NCBI Taxonomy" id="64648"/>
    <lineage>
        <taxon>Eukaryota</taxon>
        <taxon>Fungi</taxon>
        <taxon>Fungi incertae sedis</taxon>
        <taxon>Mucoromycota</taxon>
        <taxon>Mucoromycotina</taxon>
        <taxon>Mucoromycetes</taxon>
        <taxon>Mucorales</taxon>
        <taxon>Mucorineae</taxon>
        <taxon>Mucoraceae</taxon>
        <taxon>Mucor</taxon>
    </lineage>
</organism>
<protein>
    <recommendedName>
        <fullName evidence="4">dolichyl-phosphate beta-glucosyltransferase</fullName>
        <ecNumber evidence="4">2.4.1.117</ecNumber>
    </recommendedName>
</protein>
<keyword evidence="9" id="KW-0735">Signal-anchor</keyword>
<dbReference type="Proteomes" id="UP000603453">
    <property type="component" value="Unassembled WGS sequence"/>
</dbReference>